<comment type="caution">
    <text evidence="1">The sequence shown here is derived from an EMBL/GenBank/DDBJ whole genome shotgun (WGS) entry which is preliminary data.</text>
</comment>
<evidence type="ECO:0008006" key="3">
    <source>
        <dbReference type="Google" id="ProtNLM"/>
    </source>
</evidence>
<organism evidence="1 2">
    <name type="scientific">Dunaliella salina</name>
    <name type="common">Green alga</name>
    <name type="synonym">Protococcus salinus</name>
    <dbReference type="NCBI Taxonomy" id="3046"/>
    <lineage>
        <taxon>Eukaryota</taxon>
        <taxon>Viridiplantae</taxon>
        <taxon>Chlorophyta</taxon>
        <taxon>core chlorophytes</taxon>
        <taxon>Chlorophyceae</taxon>
        <taxon>CS clade</taxon>
        <taxon>Chlamydomonadales</taxon>
        <taxon>Dunaliellaceae</taxon>
        <taxon>Dunaliella</taxon>
    </lineage>
</organism>
<sequence>MQTDMYDCARQRHLQHLVSQHQHSNCFTTRSILALCSTEESQLHHYCYMCHMHTCSAQQGKAQVRASAL</sequence>
<evidence type="ECO:0000313" key="1">
    <source>
        <dbReference type="EMBL" id="KAF5843894.1"/>
    </source>
</evidence>
<proteinExistence type="predicted"/>
<dbReference type="Proteomes" id="UP000815325">
    <property type="component" value="Unassembled WGS sequence"/>
</dbReference>
<protein>
    <recommendedName>
        <fullName evidence="3">Encoded protein</fullName>
    </recommendedName>
</protein>
<keyword evidence="2" id="KW-1185">Reference proteome</keyword>
<gene>
    <name evidence="1" type="ORF">DUNSADRAFT_16</name>
</gene>
<reference evidence="1" key="1">
    <citation type="submission" date="2017-08" db="EMBL/GenBank/DDBJ databases">
        <authorList>
            <person name="Polle J.E."/>
            <person name="Barry K."/>
            <person name="Cushman J."/>
            <person name="Schmutz J."/>
            <person name="Tran D."/>
            <person name="Hathwaick L.T."/>
            <person name="Yim W.C."/>
            <person name="Jenkins J."/>
            <person name="Mckie-Krisberg Z.M."/>
            <person name="Prochnik S."/>
            <person name="Lindquist E."/>
            <person name="Dockter R.B."/>
            <person name="Adam C."/>
            <person name="Molina H."/>
            <person name="Bunkerborg J."/>
            <person name="Jin E."/>
            <person name="Buchheim M."/>
            <person name="Magnuson J."/>
        </authorList>
    </citation>
    <scope>NUCLEOTIDE SEQUENCE</scope>
    <source>
        <strain evidence="1">CCAP 19/18</strain>
    </source>
</reference>
<accession>A0ABQ7HAL0</accession>
<dbReference type="EMBL" id="MU069436">
    <property type="protein sequence ID" value="KAF5843894.1"/>
    <property type="molecule type" value="Genomic_DNA"/>
</dbReference>
<evidence type="ECO:0000313" key="2">
    <source>
        <dbReference type="Proteomes" id="UP000815325"/>
    </source>
</evidence>
<name>A0ABQ7HAL0_DUNSA</name>